<feature type="region of interest" description="Disordered" evidence="1">
    <location>
        <begin position="194"/>
        <end position="216"/>
    </location>
</feature>
<dbReference type="EMBL" id="BAAAHP010000006">
    <property type="protein sequence ID" value="GAA0920588.1"/>
    <property type="molecule type" value="Genomic_DNA"/>
</dbReference>
<keyword evidence="4" id="KW-1185">Reference proteome</keyword>
<dbReference type="Gene3D" id="3.20.20.80">
    <property type="entry name" value="Glycosidases"/>
    <property type="match status" value="1"/>
</dbReference>
<evidence type="ECO:0000313" key="4">
    <source>
        <dbReference type="Proteomes" id="UP001499967"/>
    </source>
</evidence>
<evidence type="ECO:0000313" key="3">
    <source>
        <dbReference type="EMBL" id="GAA0920588.1"/>
    </source>
</evidence>
<dbReference type="SUPFAM" id="SSF51445">
    <property type="entry name" value="(Trans)glycosidases"/>
    <property type="match status" value="1"/>
</dbReference>
<evidence type="ECO:0000256" key="2">
    <source>
        <dbReference type="SAM" id="SignalP"/>
    </source>
</evidence>
<feature type="signal peptide" evidence="2">
    <location>
        <begin position="1"/>
        <end position="25"/>
    </location>
</feature>
<keyword evidence="2" id="KW-0732">Signal</keyword>
<reference evidence="4" key="1">
    <citation type="journal article" date="2019" name="Int. J. Syst. Evol. Microbiol.">
        <title>The Global Catalogue of Microorganisms (GCM) 10K type strain sequencing project: providing services to taxonomists for standard genome sequencing and annotation.</title>
        <authorList>
            <consortium name="The Broad Institute Genomics Platform"/>
            <consortium name="The Broad Institute Genome Sequencing Center for Infectious Disease"/>
            <person name="Wu L."/>
            <person name="Ma J."/>
        </authorList>
    </citation>
    <scope>NUCLEOTIDE SEQUENCE [LARGE SCALE GENOMIC DNA]</scope>
    <source>
        <strain evidence="4">JCM 11117</strain>
    </source>
</reference>
<feature type="chain" id="PRO_5046885956" description="Glycoside hydrolase family 42 N-terminal domain-containing protein" evidence="2">
    <location>
        <begin position="26"/>
        <end position="415"/>
    </location>
</feature>
<evidence type="ECO:0000256" key="1">
    <source>
        <dbReference type="SAM" id="MobiDB-lite"/>
    </source>
</evidence>
<dbReference type="PROSITE" id="PS51257">
    <property type="entry name" value="PROKAR_LIPOPROTEIN"/>
    <property type="match status" value="1"/>
</dbReference>
<dbReference type="InterPro" id="IPR017853">
    <property type="entry name" value="GH"/>
</dbReference>
<sequence>MTSRQAPAILSLALAVLLAGCGARVSGEATVSTQAARPPGPAFGTLLPVLEAAEDEARAGVTAAVVELGWGRFEPADGEFDEDFIRSVRSEIAELRAAGRTITLDLAIHYAPDWLLEDPDSRLVDDRDNTEDGPNLIFNQRVRGAALDYFRHVAEGIDLDDVQAIRLGAGWYAEVFYPDSGHYWAFDDNAQNGPDLPRSLRPNPAPGWHPGTDDLSPDRVREWADWYVGALADVVAWQMDAWTRLGYRNAFEVMTPGSGVRPRQYEEAIREGLPPGLLGAGGAWHVFYSKLPRDPRIIAYVSSVADRSGGNDTCTPEDRAVPLDSPAAESWSATRWISRVAREYGYPVSGENPGWGQPGSFGDYYTDLSPRGMMASAVRQAVDCEFVTFYWAHDRQLWDDTVPFEAFAQLVAASR</sequence>
<accession>A0ABP3ZIB1</accession>
<organism evidence="3 4">
    <name type="scientific">Pseudonocardia zijingensis</name>
    <dbReference type="NCBI Taxonomy" id="153376"/>
    <lineage>
        <taxon>Bacteria</taxon>
        <taxon>Bacillati</taxon>
        <taxon>Actinomycetota</taxon>
        <taxon>Actinomycetes</taxon>
        <taxon>Pseudonocardiales</taxon>
        <taxon>Pseudonocardiaceae</taxon>
        <taxon>Pseudonocardia</taxon>
    </lineage>
</organism>
<protein>
    <recommendedName>
        <fullName evidence="5">Glycoside hydrolase family 42 N-terminal domain-containing protein</fullName>
    </recommendedName>
</protein>
<evidence type="ECO:0008006" key="5">
    <source>
        <dbReference type="Google" id="ProtNLM"/>
    </source>
</evidence>
<gene>
    <name evidence="3" type="ORF">GCM10009559_03220</name>
</gene>
<proteinExistence type="predicted"/>
<dbReference type="RefSeq" id="WP_343938044.1">
    <property type="nucleotide sequence ID" value="NZ_BAAAHP010000006.1"/>
</dbReference>
<comment type="caution">
    <text evidence="3">The sequence shown here is derived from an EMBL/GenBank/DDBJ whole genome shotgun (WGS) entry which is preliminary data.</text>
</comment>
<dbReference type="Proteomes" id="UP001499967">
    <property type="component" value="Unassembled WGS sequence"/>
</dbReference>
<name>A0ABP3ZIB1_9PSEU</name>